<keyword evidence="7" id="KW-0479">Metal-binding</keyword>
<evidence type="ECO:0000259" key="14">
    <source>
        <dbReference type="Pfam" id="PF01292"/>
    </source>
</evidence>
<dbReference type="Pfam" id="PF01292">
    <property type="entry name" value="Ni_hydr_CYTB"/>
    <property type="match status" value="1"/>
</dbReference>
<dbReference type="PANTHER" id="PTHR30529:SF1">
    <property type="entry name" value="CYTOCHROME B561 HOMOLOG 2"/>
    <property type="match status" value="1"/>
</dbReference>
<feature type="transmembrane region" description="Helical" evidence="13">
    <location>
        <begin position="49"/>
        <end position="71"/>
    </location>
</feature>
<evidence type="ECO:0000256" key="9">
    <source>
        <dbReference type="ARBA" id="ARBA00022989"/>
    </source>
</evidence>
<dbReference type="GO" id="GO:0046872">
    <property type="term" value="F:metal ion binding"/>
    <property type="evidence" value="ECO:0007669"/>
    <property type="project" value="UniProtKB-KW"/>
</dbReference>
<comment type="subcellular location">
    <subcellularLocation>
        <location evidence="2">Cell membrane</location>
        <topology evidence="2">Multi-pass membrane protein</topology>
    </subcellularLocation>
</comment>
<reference evidence="15 16" key="1">
    <citation type="submission" date="2019-09" db="EMBL/GenBank/DDBJ databases">
        <title>Genome sequence of Rhodovastum atsumiense, a diverse member of the Acetobacteraceae family of non-sulfur purple photosynthetic bacteria.</title>
        <authorList>
            <person name="Meyer T."/>
            <person name="Kyndt J."/>
        </authorList>
    </citation>
    <scope>NUCLEOTIDE SEQUENCE [LARGE SCALE GENOMIC DNA]</scope>
    <source>
        <strain evidence="15 16">DSM 21279</strain>
    </source>
</reference>
<evidence type="ECO:0000313" key="15">
    <source>
        <dbReference type="EMBL" id="KAA5611299.1"/>
    </source>
</evidence>
<feature type="transmembrane region" description="Helical" evidence="13">
    <location>
        <begin position="18"/>
        <end position="37"/>
    </location>
</feature>
<evidence type="ECO:0000313" key="16">
    <source>
        <dbReference type="Proteomes" id="UP000325255"/>
    </source>
</evidence>
<evidence type="ECO:0000256" key="12">
    <source>
        <dbReference type="ARBA" id="ARBA00037975"/>
    </source>
</evidence>
<evidence type="ECO:0000256" key="1">
    <source>
        <dbReference type="ARBA" id="ARBA00001970"/>
    </source>
</evidence>
<accession>A0A5M6ITQ1</accession>
<keyword evidence="3" id="KW-0813">Transport</keyword>
<evidence type="ECO:0000256" key="6">
    <source>
        <dbReference type="ARBA" id="ARBA00022692"/>
    </source>
</evidence>
<dbReference type="RefSeq" id="WP_150041677.1">
    <property type="nucleotide sequence ID" value="NZ_OW485601.1"/>
</dbReference>
<feature type="domain" description="Cytochrome b561 bacterial/Ni-hydrogenase" evidence="14">
    <location>
        <begin position="11"/>
        <end position="176"/>
    </location>
</feature>
<evidence type="ECO:0000256" key="3">
    <source>
        <dbReference type="ARBA" id="ARBA00022448"/>
    </source>
</evidence>
<comment type="cofactor">
    <cofactor evidence="1">
        <name>heme b</name>
        <dbReference type="ChEBI" id="CHEBI:60344"/>
    </cofactor>
</comment>
<comment type="similarity">
    <text evidence="12">Belongs to the cytochrome b561 family.</text>
</comment>
<dbReference type="InterPro" id="IPR011577">
    <property type="entry name" value="Cyt_b561_bac/Ni-Hgenase"/>
</dbReference>
<keyword evidence="11 13" id="KW-0472">Membrane</keyword>
<dbReference type="Proteomes" id="UP000325255">
    <property type="component" value="Unassembled WGS sequence"/>
</dbReference>
<organism evidence="15 16">
    <name type="scientific">Rhodovastum atsumiense</name>
    <dbReference type="NCBI Taxonomy" id="504468"/>
    <lineage>
        <taxon>Bacteria</taxon>
        <taxon>Pseudomonadati</taxon>
        <taxon>Pseudomonadota</taxon>
        <taxon>Alphaproteobacteria</taxon>
        <taxon>Acetobacterales</taxon>
        <taxon>Acetobacteraceae</taxon>
        <taxon>Rhodovastum</taxon>
    </lineage>
</organism>
<dbReference type="GO" id="GO:0005886">
    <property type="term" value="C:plasma membrane"/>
    <property type="evidence" value="ECO:0007669"/>
    <property type="project" value="UniProtKB-SubCell"/>
</dbReference>
<keyword evidence="4" id="KW-1003">Cell membrane</keyword>
<dbReference type="InterPro" id="IPR016174">
    <property type="entry name" value="Di-haem_cyt_TM"/>
</dbReference>
<dbReference type="SUPFAM" id="SSF81342">
    <property type="entry name" value="Transmembrane di-heme cytochromes"/>
    <property type="match status" value="1"/>
</dbReference>
<keyword evidence="16" id="KW-1185">Reference proteome</keyword>
<evidence type="ECO:0000256" key="4">
    <source>
        <dbReference type="ARBA" id="ARBA00022475"/>
    </source>
</evidence>
<name>A0A5M6ITQ1_9PROT</name>
<dbReference type="EMBL" id="VWPK01000022">
    <property type="protein sequence ID" value="KAA5611299.1"/>
    <property type="molecule type" value="Genomic_DNA"/>
</dbReference>
<evidence type="ECO:0000256" key="2">
    <source>
        <dbReference type="ARBA" id="ARBA00004651"/>
    </source>
</evidence>
<dbReference type="GO" id="GO:0022904">
    <property type="term" value="P:respiratory electron transport chain"/>
    <property type="evidence" value="ECO:0007669"/>
    <property type="project" value="InterPro"/>
</dbReference>
<protein>
    <submittedName>
        <fullName evidence="15">Cytochrome b</fullName>
    </submittedName>
</protein>
<evidence type="ECO:0000256" key="8">
    <source>
        <dbReference type="ARBA" id="ARBA00022982"/>
    </source>
</evidence>
<dbReference type="PANTHER" id="PTHR30529">
    <property type="entry name" value="CYTOCHROME B561"/>
    <property type="match status" value="1"/>
</dbReference>
<dbReference type="Gene3D" id="1.20.950.20">
    <property type="entry name" value="Transmembrane di-heme cytochromes, Chain C"/>
    <property type="match status" value="1"/>
</dbReference>
<dbReference type="OrthoDB" id="7280471at2"/>
<evidence type="ECO:0000256" key="7">
    <source>
        <dbReference type="ARBA" id="ARBA00022723"/>
    </source>
</evidence>
<dbReference type="AlphaFoldDB" id="A0A5M6ITQ1"/>
<keyword evidence="8" id="KW-0249">Electron transport</keyword>
<gene>
    <name evidence="15" type="ORF">F1189_15220</name>
</gene>
<keyword evidence="5" id="KW-0349">Heme</keyword>
<feature type="transmembrane region" description="Helical" evidence="13">
    <location>
        <begin position="91"/>
        <end position="110"/>
    </location>
</feature>
<dbReference type="GO" id="GO:0009055">
    <property type="term" value="F:electron transfer activity"/>
    <property type="evidence" value="ECO:0007669"/>
    <property type="project" value="InterPro"/>
</dbReference>
<evidence type="ECO:0000256" key="5">
    <source>
        <dbReference type="ARBA" id="ARBA00022617"/>
    </source>
</evidence>
<sequence length="181" mass="19513">MSVPPPVATERYGVVTRALHWGTVILVIAAWGLGIVLEDIPRELRATPVSIHFTLGVTILTLAALRVLWRLAARDHLPGEPGLMGRVRDAMHLSLISILVAMPVTGLMMPWSRGRDVALLGGVSIPAPFTVPGGGLWHGTHEVLAYLLATLVAGHFAAALYHHLVMRDGVLRRMLPARQAA</sequence>
<dbReference type="GO" id="GO:0020037">
    <property type="term" value="F:heme binding"/>
    <property type="evidence" value="ECO:0007669"/>
    <property type="project" value="TreeGrafter"/>
</dbReference>
<comment type="caution">
    <text evidence="15">The sequence shown here is derived from an EMBL/GenBank/DDBJ whole genome shotgun (WGS) entry which is preliminary data.</text>
</comment>
<evidence type="ECO:0000256" key="10">
    <source>
        <dbReference type="ARBA" id="ARBA00023004"/>
    </source>
</evidence>
<keyword evidence="9 13" id="KW-1133">Transmembrane helix</keyword>
<evidence type="ECO:0000256" key="11">
    <source>
        <dbReference type="ARBA" id="ARBA00023136"/>
    </source>
</evidence>
<feature type="transmembrane region" description="Helical" evidence="13">
    <location>
        <begin position="143"/>
        <end position="164"/>
    </location>
</feature>
<keyword evidence="10" id="KW-0408">Iron</keyword>
<proteinExistence type="inferred from homology"/>
<dbReference type="InterPro" id="IPR052168">
    <property type="entry name" value="Cytochrome_b561_oxidase"/>
</dbReference>
<evidence type="ECO:0000256" key="13">
    <source>
        <dbReference type="SAM" id="Phobius"/>
    </source>
</evidence>
<keyword evidence="6 13" id="KW-0812">Transmembrane</keyword>